<dbReference type="InterPro" id="IPR021436">
    <property type="entry name" value="DUF3085"/>
</dbReference>
<evidence type="ECO:0000313" key="1">
    <source>
        <dbReference type="EMBL" id="GEL54926.1"/>
    </source>
</evidence>
<sequence length="169" mass="18525">MKLHFNREQTLRLLEHSRSAISRFPNSEQLFDPQFVKAGAPTRPYARAEDIDGTKIPAGLWLVGDDGIYLMSNGPDHPKNPETGKNAAIYAVECDPKADPDNWWFIKRSAFGGDDGCEFLDASAIQAACDATAPDPLVWFEVTPKGIGVPMLQPASTKPKRASRKKKGG</sequence>
<proteinExistence type="predicted"/>
<keyword evidence="2" id="KW-1185">Reference proteome</keyword>
<dbReference type="EMBL" id="BJVS01000011">
    <property type="protein sequence ID" value="GEL54926.1"/>
    <property type="molecule type" value="Genomic_DNA"/>
</dbReference>
<name>A0AAN4U3X3_9PROT</name>
<protein>
    <recommendedName>
        <fullName evidence="3">DUF3085 domain-containing protein</fullName>
    </recommendedName>
</protein>
<dbReference type="AlphaFoldDB" id="A0AAN4U3X3"/>
<reference evidence="1 2" key="1">
    <citation type="submission" date="2019-07" db="EMBL/GenBank/DDBJ databases">
        <title>Whole genome shotgun sequence of Asaia bogorensis NBRC 16594.</title>
        <authorList>
            <person name="Hosoyama A."/>
            <person name="Uohara A."/>
            <person name="Ohji S."/>
            <person name="Ichikawa N."/>
        </authorList>
    </citation>
    <scope>NUCLEOTIDE SEQUENCE [LARGE SCALE GENOMIC DNA]</scope>
    <source>
        <strain evidence="1 2">NBRC 16594</strain>
    </source>
</reference>
<comment type="caution">
    <text evidence="1">The sequence shown here is derived from an EMBL/GenBank/DDBJ whole genome shotgun (WGS) entry which is preliminary data.</text>
</comment>
<dbReference type="Pfam" id="PF11284">
    <property type="entry name" value="DUF3085"/>
    <property type="match status" value="1"/>
</dbReference>
<evidence type="ECO:0000313" key="2">
    <source>
        <dbReference type="Proteomes" id="UP000321287"/>
    </source>
</evidence>
<gene>
    <name evidence="1" type="ORF">ABO01nite_29330</name>
</gene>
<dbReference type="RefSeq" id="WP_146926951.1">
    <property type="nucleotide sequence ID" value="NZ_BAPU01000045.1"/>
</dbReference>
<dbReference type="Proteomes" id="UP000321287">
    <property type="component" value="Unassembled WGS sequence"/>
</dbReference>
<accession>A0AAN4U3X3</accession>
<evidence type="ECO:0008006" key="3">
    <source>
        <dbReference type="Google" id="ProtNLM"/>
    </source>
</evidence>
<organism evidence="1 2">
    <name type="scientific">Asaia bogorensis NBRC 16594</name>
    <dbReference type="NCBI Taxonomy" id="1231624"/>
    <lineage>
        <taxon>Bacteria</taxon>
        <taxon>Pseudomonadati</taxon>
        <taxon>Pseudomonadota</taxon>
        <taxon>Alphaproteobacteria</taxon>
        <taxon>Acetobacterales</taxon>
        <taxon>Acetobacteraceae</taxon>
        <taxon>Asaia</taxon>
    </lineage>
</organism>